<evidence type="ECO:0000313" key="1">
    <source>
        <dbReference type="EMBL" id="KAG0588468.1"/>
    </source>
</evidence>
<name>A0A8T0J0F7_CERPU</name>
<dbReference type="EMBL" id="CM026422">
    <property type="protein sequence ID" value="KAG0588468.1"/>
    <property type="molecule type" value="Genomic_DNA"/>
</dbReference>
<dbReference type="Proteomes" id="UP000822688">
    <property type="component" value="Chromosome 2"/>
</dbReference>
<comment type="caution">
    <text evidence="1">The sequence shown here is derived from an EMBL/GenBank/DDBJ whole genome shotgun (WGS) entry which is preliminary data.</text>
</comment>
<dbReference type="AlphaFoldDB" id="A0A8T0J0F7"/>
<gene>
    <name evidence="1" type="ORF">KC19_2G245200</name>
</gene>
<sequence>MCMFREKPKLRKISAYIFPSTVALKCWFHLQVTFACADDGMYTLMLCLGFAYGAPVS</sequence>
<accession>A0A8T0J0F7</accession>
<protein>
    <submittedName>
        <fullName evidence="1">Uncharacterized protein</fullName>
    </submittedName>
</protein>
<keyword evidence="2" id="KW-1185">Reference proteome</keyword>
<evidence type="ECO:0000313" key="2">
    <source>
        <dbReference type="Proteomes" id="UP000822688"/>
    </source>
</evidence>
<reference evidence="1" key="1">
    <citation type="submission" date="2020-06" db="EMBL/GenBank/DDBJ databases">
        <title>WGS assembly of Ceratodon purpureus strain R40.</title>
        <authorList>
            <person name="Carey S.B."/>
            <person name="Jenkins J."/>
            <person name="Shu S."/>
            <person name="Lovell J.T."/>
            <person name="Sreedasyam A."/>
            <person name="Maumus F."/>
            <person name="Tiley G.P."/>
            <person name="Fernandez-Pozo N."/>
            <person name="Barry K."/>
            <person name="Chen C."/>
            <person name="Wang M."/>
            <person name="Lipzen A."/>
            <person name="Daum C."/>
            <person name="Saski C.A."/>
            <person name="Payton A.C."/>
            <person name="Mcbreen J.C."/>
            <person name="Conrad R.E."/>
            <person name="Kollar L.M."/>
            <person name="Olsson S."/>
            <person name="Huttunen S."/>
            <person name="Landis J.B."/>
            <person name="Wickett N.J."/>
            <person name="Johnson M.G."/>
            <person name="Rensing S.A."/>
            <person name="Grimwood J."/>
            <person name="Schmutz J."/>
            <person name="Mcdaniel S.F."/>
        </authorList>
    </citation>
    <scope>NUCLEOTIDE SEQUENCE</scope>
    <source>
        <strain evidence="1">R40</strain>
    </source>
</reference>
<proteinExistence type="predicted"/>
<organism evidence="1 2">
    <name type="scientific">Ceratodon purpureus</name>
    <name type="common">Fire moss</name>
    <name type="synonym">Dicranum purpureum</name>
    <dbReference type="NCBI Taxonomy" id="3225"/>
    <lineage>
        <taxon>Eukaryota</taxon>
        <taxon>Viridiplantae</taxon>
        <taxon>Streptophyta</taxon>
        <taxon>Embryophyta</taxon>
        <taxon>Bryophyta</taxon>
        <taxon>Bryophytina</taxon>
        <taxon>Bryopsida</taxon>
        <taxon>Dicranidae</taxon>
        <taxon>Pseudoditrichales</taxon>
        <taxon>Ditrichaceae</taxon>
        <taxon>Ceratodon</taxon>
    </lineage>
</organism>